<dbReference type="CDD" id="cd08977">
    <property type="entry name" value="SusD"/>
    <property type="match status" value="1"/>
</dbReference>
<dbReference type="Pfam" id="PF14322">
    <property type="entry name" value="SusD-like_3"/>
    <property type="match status" value="1"/>
</dbReference>
<evidence type="ECO:0000256" key="3">
    <source>
        <dbReference type="ARBA" id="ARBA00022729"/>
    </source>
</evidence>
<dbReference type="InterPro" id="IPR012944">
    <property type="entry name" value="SusD_RagB_dom"/>
</dbReference>
<dbReference type="Pfam" id="PF07980">
    <property type="entry name" value="SusD_RagB"/>
    <property type="match status" value="1"/>
</dbReference>
<protein>
    <submittedName>
        <fullName evidence="8">Starch-binding associating with outer membrane</fullName>
    </submittedName>
</protein>
<dbReference type="OrthoDB" id="5694214at2"/>
<comment type="similarity">
    <text evidence="2">Belongs to the SusD family.</text>
</comment>
<proteinExistence type="inferred from homology"/>
<dbReference type="AlphaFoldDB" id="A0A1H0L4J5"/>
<keyword evidence="3" id="KW-0732">Signal</keyword>
<evidence type="ECO:0000256" key="2">
    <source>
        <dbReference type="ARBA" id="ARBA00006275"/>
    </source>
</evidence>
<accession>A0A1H0L4J5</accession>
<dbReference type="InterPro" id="IPR033985">
    <property type="entry name" value="SusD-like_N"/>
</dbReference>
<keyword evidence="4" id="KW-0472">Membrane</keyword>
<sequence length="553" mass="62113">MKHFIYILIGGLLCLTACKKSNIEQTPLEKWTDDVIFDPTDSLGNYAKNFLNDIYTLLPTGYNRIGTTFGTVTSSDILDAATDDAISSKASSNIESFTNGRISAFSLVDDAWDKNYKGIRKVNMFLANIGKVPFLNSMIVEKNYWIAESRFLRAMFYFEMVKRYGGVPLLGDKVLGLEDDLSFKRNTTEECTQYILSEIEAIKDQLRPSPVQDADLGRISKAAALALKSRLLLYLASPKYNPGNDQTKWLAAATAAKDLMNLSSAIGLESSFINVFLTRKNKEVILGYQRAVNMNVEKDNAPIGYTDAVASNGLTSPTQELVDAYEMKNGKAITDPTSGYNPANPYTGRDPRFDKTIFYNGSDWVKRKVETFEGGLDKPGGIVTQTRTGYYMRKFMADFSTATTYSNQTHNPVIFRYAEVLLNFAEAQNEYAGPTAEVKKAVEDIRQRAGLVPFALATGLSKDQMREVIRHERRVEMAFEEQRFWDIRRWKIAEQVMNGKLHGMKIQKIPAGGFTYAPFEAATVTFDAAKMYSYPIPYSEITKNTNLTQNQGW</sequence>
<dbReference type="SUPFAM" id="SSF48452">
    <property type="entry name" value="TPR-like"/>
    <property type="match status" value="1"/>
</dbReference>
<reference evidence="9" key="1">
    <citation type="submission" date="2016-10" db="EMBL/GenBank/DDBJ databases">
        <authorList>
            <person name="Varghese N."/>
            <person name="Submissions S."/>
        </authorList>
    </citation>
    <scope>NUCLEOTIDE SEQUENCE [LARGE SCALE GENOMIC DNA]</scope>
    <source>
        <strain evidence="9">DSM 19110</strain>
    </source>
</reference>
<keyword evidence="5" id="KW-0998">Cell outer membrane</keyword>
<name>A0A1H0L4J5_9SPHI</name>
<dbReference type="Proteomes" id="UP000183200">
    <property type="component" value="Unassembled WGS sequence"/>
</dbReference>
<organism evidence="8 9">
    <name type="scientific">Pedobacter steynii</name>
    <dbReference type="NCBI Taxonomy" id="430522"/>
    <lineage>
        <taxon>Bacteria</taxon>
        <taxon>Pseudomonadati</taxon>
        <taxon>Bacteroidota</taxon>
        <taxon>Sphingobacteriia</taxon>
        <taxon>Sphingobacteriales</taxon>
        <taxon>Sphingobacteriaceae</taxon>
        <taxon>Pedobacter</taxon>
    </lineage>
</organism>
<evidence type="ECO:0000256" key="5">
    <source>
        <dbReference type="ARBA" id="ARBA00023237"/>
    </source>
</evidence>
<dbReference type="EMBL" id="FNGY01000017">
    <property type="protein sequence ID" value="SDO63159.1"/>
    <property type="molecule type" value="Genomic_DNA"/>
</dbReference>
<dbReference type="InterPro" id="IPR011990">
    <property type="entry name" value="TPR-like_helical_dom_sf"/>
</dbReference>
<feature type="domain" description="RagB/SusD" evidence="6">
    <location>
        <begin position="295"/>
        <end position="553"/>
    </location>
</feature>
<feature type="domain" description="SusD-like N-terminal" evidence="7">
    <location>
        <begin position="96"/>
        <end position="233"/>
    </location>
</feature>
<gene>
    <name evidence="8" type="ORF">SAMN05421820_11751</name>
</gene>
<evidence type="ECO:0000313" key="9">
    <source>
        <dbReference type="Proteomes" id="UP000183200"/>
    </source>
</evidence>
<keyword evidence="9" id="KW-1185">Reference proteome</keyword>
<evidence type="ECO:0000259" key="6">
    <source>
        <dbReference type="Pfam" id="PF07980"/>
    </source>
</evidence>
<evidence type="ECO:0000256" key="1">
    <source>
        <dbReference type="ARBA" id="ARBA00004442"/>
    </source>
</evidence>
<dbReference type="RefSeq" id="WP_074612919.1">
    <property type="nucleotide sequence ID" value="NZ_FNGY01000017.1"/>
</dbReference>
<evidence type="ECO:0000313" key="8">
    <source>
        <dbReference type="EMBL" id="SDO63159.1"/>
    </source>
</evidence>
<evidence type="ECO:0000256" key="4">
    <source>
        <dbReference type="ARBA" id="ARBA00023136"/>
    </source>
</evidence>
<comment type="subcellular location">
    <subcellularLocation>
        <location evidence="1">Cell outer membrane</location>
    </subcellularLocation>
</comment>
<dbReference type="GO" id="GO:0009279">
    <property type="term" value="C:cell outer membrane"/>
    <property type="evidence" value="ECO:0007669"/>
    <property type="project" value="UniProtKB-SubCell"/>
</dbReference>
<evidence type="ECO:0000259" key="7">
    <source>
        <dbReference type="Pfam" id="PF14322"/>
    </source>
</evidence>
<dbReference type="Gene3D" id="1.25.40.390">
    <property type="match status" value="1"/>
</dbReference>